<dbReference type="PROSITE" id="PS50943">
    <property type="entry name" value="HTH_CROC1"/>
    <property type="match status" value="1"/>
</dbReference>
<dbReference type="OrthoDB" id="278386at2"/>
<dbReference type="SUPFAM" id="SSF47413">
    <property type="entry name" value="lambda repressor-like DNA-binding domains"/>
    <property type="match status" value="1"/>
</dbReference>
<dbReference type="Gene3D" id="1.10.260.40">
    <property type="entry name" value="lambda repressor-like DNA-binding domains"/>
    <property type="match status" value="1"/>
</dbReference>
<dbReference type="SMART" id="SM00530">
    <property type="entry name" value="HTH_XRE"/>
    <property type="match status" value="1"/>
</dbReference>
<dbReference type="STRING" id="86416.Clopa_1705"/>
<dbReference type="eggNOG" id="COG1396">
    <property type="taxonomic scope" value="Bacteria"/>
</dbReference>
<sequence length="156" mass="18457">MIKTDKDYQNAITKLREDIKLINKQKEELYKLELTDEQVARAVEPLISFHEQLREEVEYYERIKRGDFDTIFNLETLGKVLIYFRIYRGLSQKELADILCVSPTQVSKDERNEYYGASIEKIQRVMNALGMITKTKIDEENHCIISRDDNLNMCKL</sequence>
<dbReference type="PATRIC" id="fig|86416.3.peg.1681"/>
<reference evidence="2 3" key="1">
    <citation type="submission" date="2012-01" db="EMBL/GenBank/DDBJ databases">
        <title>Complete sequence of chromosome of Clostridium pasteurianum BC1.</title>
        <authorList>
            <consortium name="US DOE Joint Genome Institute"/>
            <person name="Lucas S."/>
            <person name="Han J."/>
            <person name="Lapidus A."/>
            <person name="Cheng J.-F."/>
            <person name="Goodwin L."/>
            <person name="Pitluck S."/>
            <person name="Peters L."/>
            <person name="Mikhailova N."/>
            <person name="Teshima H."/>
            <person name="Detter J.C."/>
            <person name="Han C."/>
            <person name="Tapia R."/>
            <person name="Land M."/>
            <person name="Hauser L."/>
            <person name="Kyrpides N."/>
            <person name="Ivanova N."/>
            <person name="Pagani I."/>
            <person name="Dunn J."/>
            <person name="Taghavi S."/>
            <person name="Francis A."/>
            <person name="van der Lelie D."/>
            <person name="Woyke T."/>
        </authorList>
    </citation>
    <scope>NUCLEOTIDE SEQUENCE [LARGE SCALE GENOMIC DNA]</scope>
    <source>
        <strain evidence="2 3">BC1</strain>
    </source>
</reference>
<dbReference type="InterPro" id="IPR010982">
    <property type="entry name" value="Lambda_DNA-bd_dom_sf"/>
</dbReference>
<dbReference type="CDD" id="cd00093">
    <property type="entry name" value="HTH_XRE"/>
    <property type="match status" value="1"/>
</dbReference>
<dbReference type="EMBL" id="CP003261">
    <property type="protein sequence ID" value="AGK96627.1"/>
    <property type="molecule type" value="Genomic_DNA"/>
</dbReference>
<dbReference type="Proteomes" id="UP000013523">
    <property type="component" value="Chromosome"/>
</dbReference>
<dbReference type="GO" id="GO:0003677">
    <property type="term" value="F:DNA binding"/>
    <property type="evidence" value="ECO:0007669"/>
    <property type="project" value="InterPro"/>
</dbReference>
<evidence type="ECO:0000259" key="1">
    <source>
        <dbReference type="PROSITE" id="PS50943"/>
    </source>
</evidence>
<evidence type="ECO:0000313" key="2">
    <source>
        <dbReference type="EMBL" id="AGK96627.1"/>
    </source>
</evidence>
<feature type="domain" description="HTH cro/C1-type" evidence="1">
    <location>
        <begin position="81"/>
        <end position="137"/>
    </location>
</feature>
<dbReference type="HOGENOM" id="CLU_131393_0_0_9"/>
<evidence type="ECO:0000313" key="3">
    <source>
        <dbReference type="Proteomes" id="UP000013523"/>
    </source>
</evidence>
<accession>R4K0L5</accession>
<organism evidence="2 3">
    <name type="scientific">Clostridium pasteurianum BC1</name>
    <dbReference type="NCBI Taxonomy" id="86416"/>
    <lineage>
        <taxon>Bacteria</taxon>
        <taxon>Bacillati</taxon>
        <taxon>Bacillota</taxon>
        <taxon>Clostridia</taxon>
        <taxon>Eubacteriales</taxon>
        <taxon>Clostridiaceae</taxon>
        <taxon>Clostridium</taxon>
    </lineage>
</organism>
<dbReference type="Pfam" id="PF01381">
    <property type="entry name" value="HTH_3"/>
    <property type="match status" value="1"/>
</dbReference>
<proteinExistence type="predicted"/>
<dbReference type="KEGG" id="cpas:Clopa_1705"/>
<dbReference type="RefSeq" id="WP_015614946.1">
    <property type="nucleotide sequence ID" value="NC_021182.1"/>
</dbReference>
<protein>
    <submittedName>
        <fullName evidence="2">Putative transcriptional regulator</fullName>
    </submittedName>
</protein>
<keyword evidence="3" id="KW-1185">Reference proteome</keyword>
<name>R4K0L5_CLOPA</name>
<dbReference type="InterPro" id="IPR001387">
    <property type="entry name" value="Cro/C1-type_HTH"/>
</dbReference>
<gene>
    <name evidence="2" type="ORF">Clopa_1705</name>
</gene>
<dbReference type="AlphaFoldDB" id="R4K0L5"/>